<dbReference type="Gene3D" id="1.20.1720.10">
    <property type="entry name" value="Multidrug resistance protein D"/>
    <property type="match status" value="1"/>
</dbReference>
<dbReference type="GO" id="GO:0022857">
    <property type="term" value="F:transmembrane transporter activity"/>
    <property type="evidence" value="ECO:0007669"/>
    <property type="project" value="InterPro"/>
</dbReference>
<dbReference type="Proteomes" id="UP000003732">
    <property type="component" value="Unassembled WGS sequence"/>
</dbReference>
<feature type="transmembrane region" description="Helical" evidence="6">
    <location>
        <begin position="136"/>
        <end position="154"/>
    </location>
</feature>
<gene>
    <name evidence="8" type="ORF">SPB_0101</name>
</gene>
<evidence type="ECO:0000259" key="7">
    <source>
        <dbReference type="PROSITE" id="PS50850"/>
    </source>
</evidence>
<dbReference type="InterPro" id="IPR011701">
    <property type="entry name" value="MFS"/>
</dbReference>
<evidence type="ECO:0000256" key="1">
    <source>
        <dbReference type="ARBA" id="ARBA00004651"/>
    </source>
</evidence>
<evidence type="ECO:0000256" key="5">
    <source>
        <dbReference type="ARBA" id="ARBA00023136"/>
    </source>
</evidence>
<accession>F1YXH6</accession>
<keyword evidence="3 6" id="KW-0812">Transmembrane</keyword>
<evidence type="ECO:0000256" key="4">
    <source>
        <dbReference type="ARBA" id="ARBA00022989"/>
    </source>
</evidence>
<evidence type="ECO:0000256" key="2">
    <source>
        <dbReference type="ARBA" id="ARBA00022448"/>
    </source>
</evidence>
<dbReference type="RefSeq" id="WP_003104312.1">
    <property type="nucleotide sequence ID" value="NZ_AEUT02000001.1"/>
</dbReference>
<dbReference type="InterPro" id="IPR036259">
    <property type="entry name" value="MFS_trans_sf"/>
</dbReference>
<feature type="transmembrane region" description="Helical" evidence="6">
    <location>
        <begin position="352"/>
        <end position="372"/>
    </location>
</feature>
<dbReference type="GeneID" id="61419813"/>
<feature type="transmembrane region" description="Helical" evidence="6">
    <location>
        <begin position="426"/>
        <end position="446"/>
    </location>
</feature>
<feature type="transmembrane region" description="Helical" evidence="6">
    <location>
        <begin position="228"/>
        <end position="247"/>
    </location>
</feature>
<dbReference type="GO" id="GO:0005886">
    <property type="term" value="C:plasma membrane"/>
    <property type="evidence" value="ECO:0007669"/>
    <property type="project" value="UniProtKB-SubCell"/>
</dbReference>
<feature type="transmembrane region" description="Helical" evidence="6">
    <location>
        <begin position="301"/>
        <end position="322"/>
    </location>
</feature>
<feature type="transmembrane region" description="Helical" evidence="6">
    <location>
        <begin position="81"/>
        <end position="98"/>
    </location>
</feature>
<feature type="transmembrane region" description="Helical" evidence="6">
    <location>
        <begin position="51"/>
        <end position="69"/>
    </location>
</feature>
<evidence type="ECO:0000313" key="8">
    <source>
        <dbReference type="EMBL" id="EGE54087.1"/>
    </source>
</evidence>
<name>F1YXH6_9STRE</name>
<dbReference type="Pfam" id="PF07690">
    <property type="entry name" value="MFS_1"/>
    <property type="match status" value="1"/>
</dbReference>
<dbReference type="PROSITE" id="PS50850">
    <property type="entry name" value="MFS"/>
    <property type="match status" value="1"/>
</dbReference>
<dbReference type="SUPFAM" id="SSF103473">
    <property type="entry name" value="MFS general substrate transporter"/>
    <property type="match status" value="1"/>
</dbReference>
<evidence type="ECO:0000313" key="9">
    <source>
        <dbReference type="Proteomes" id="UP000003732"/>
    </source>
</evidence>
<feature type="transmembrane region" description="Helical" evidence="6">
    <location>
        <begin position="329"/>
        <end position="346"/>
    </location>
</feature>
<feature type="transmembrane region" description="Helical" evidence="6">
    <location>
        <begin position="104"/>
        <end position="124"/>
    </location>
</feature>
<protein>
    <submittedName>
        <fullName evidence="8">Transporter, major facilitator family protein</fullName>
    </submittedName>
</protein>
<feature type="transmembrane region" description="Helical" evidence="6">
    <location>
        <begin position="393"/>
        <end position="414"/>
    </location>
</feature>
<dbReference type="PRINTS" id="PR01036">
    <property type="entry name" value="TCRTETB"/>
</dbReference>
<sequence length="451" mass="49652">MPSKEKTVSRETFFAIVAIAMIGFSGILSETSMNVTFSKLMTVYDQPLTNLQWITTLYLLSVAIMTTVSASLKRNFGERQIFFTASSMLIVGTILAPATNSFVIMLIARVIQGLATGMIMPQMFNIILERVPERKFGTYMGLGGLIISLAPAFGPSYGGFMISHFAWQWIFICILPFPIIASFLAFKYLENSPKGEKLSFDYLSFISLAVALTLALLVITSLESGHLNPFYLIGFMISLLFFIYRSLHSPKAFLDIRILTLPSVTFGLIPFFIFQLINLGINFITPNFIVLDKIASSSQAGMVLLPGTLLGALLAPILGKLYDTKGPKISLYLGNSLLIISLIFMTMTTKTFSTLAFTFIYIIFTIGRNMGFNNTLATAIKKLPNEKNADATAIFQMMQQFAGALGTALASIIANSHANFTLGVQNVYLLFTAFALISLFSYFGMFKALAK</sequence>
<feature type="transmembrane region" description="Helical" evidence="6">
    <location>
        <begin position="12"/>
        <end position="31"/>
    </location>
</feature>
<dbReference type="HOGENOM" id="CLU_000960_28_0_9"/>
<feature type="transmembrane region" description="Helical" evidence="6">
    <location>
        <begin position="259"/>
        <end position="281"/>
    </location>
</feature>
<dbReference type="AlphaFoldDB" id="F1YXH6"/>
<evidence type="ECO:0000256" key="6">
    <source>
        <dbReference type="SAM" id="Phobius"/>
    </source>
</evidence>
<feature type="domain" description="Major facilitator superfamily (MFS) profile" evidence="7">
    <location>
        <begin position="15"/>
        <end position="450"/>
    </location>
</feature>
<feature type="transmembrane region" description="Helical" evidence="6">
    <location>
        <begin position="198"/>
        <end position="222"/>
    </location>
</feature>
<evidence type="ECO:0000256" key="3">
    <source>
        <dbReference type="ARBA" id="ARBA00022692"/>
    </source>
</evidence>
<dbReference type="EMBL" id="AEUT02000001">
    <property type="protein sequence ID" value="EGE54087.1"/>
    <property type="molecule type" value="Genomic_DNA"/>
</dbReference>
<organism evidence="8 9">
    <name type="scientific">Streptococcus parauberis NCFD 2020</name>
    <dbReference type="NCBI Taxonomy" id="873447"/>
    <lineage>
        <taxon>Bacteria</taxon>
        <taxon>Bacillati</taxon>
        <taxon>Bacillota</taxon>
        <taxon>Bacilli</taxon>
        <taxon>Lactobacillales</taxon>
        <taxon>Streptococcaceae</taxon>
        <taxon>Streptococcus</taxon>
    </lineage>
</organism>
<reference evidence="8 9" key="1">
    <citation type="submission" date="2011-02" db="EMBL/GenBank/DDBJ databases">
        <authorList>
            <person name="Stanhope M.J."/>
            <person name="Durkin A.S."/>
            <person name="Hostetler J."/>
            <person name="Kim M."/>
            <person name="Radune D."/>
            <person name="Singh I."/>
            <person name="Town C.D."/>
        </authorList>
    </citation>
    <scope>NUCLEOTIDE SEQUENCE [LARGE SCALE GENOMIC DNA]</scope>
    <source>
        <strain evidence="8 9">NCFD 2020</strain>
    </source>
</reference>
<dbReference type="eggNOG" id="COG0477">
    <property type="taxonomic scope" value="Bacteria"/>
</dbReference>
<dbReference type="InterPro" id="IPR020846">
    <property type="entry name" value="MFS_dom"/>
</dbReference>
<comment type="caution">
    <text evidence="8">The sequence shown here is derived from an EMBL/GenBank/DDBJ whole genome shotgun (WGS) entry which is preliminary data.</text>
</comment>
<dbReference type="PANTHER" id="PTHR42718:SF43">
    <property type="entry name" value="LINCOMYCIN RESISTANCE PROTEIN LMRB"/>
    <property type="match status" value="1"/>
</dbReference>
<comment type="subcellular location">
    <subcellularLocation>
        <location evidence="1">Cell membrane</location>
        <topology evidence="1">Multi-pass membrane protein</topology>
    </subcellularLocation>
</comment>
<proteinExistence type="predicted"/>
<dbReference type="Gene3D" id="1.20.1250.20">
    <property type="entry name" value="MFS general substrate transporter like domains"/>
    <property type="match status" value="1"/>
</dbReference>
<feature type="transmembrane region" description="Helical" evidence="6">
    <location>
        <begin position="166"/>
        <end position="186"/>
    </location>
</feature>
<dbReference type="PANTHER" id="PTHR42718">
    <property type="entry name" value="MAJOR FACILITATOR SUPERFAMILY MULTIDRUG TRANSPORTER MFSC"/>
    <property type="match status" value="1"/>
</dbReference>
<keyword evidence="2" id="KW-0813">Transport</keyword>
<keyword evidence="4 6" id="KW-1133">Transmembrane helix</keyword>
<keyword evidence="5 6" id="KW-0472">Membrane</keyword>